<accession>A0A423WA90</accession>
<gene>
    <name evidence="1" type="ORF">VSDG_03644</name>
</gene>
<dbReference type="Proteomes" id="UP000284375">
    <property type="component" value="Unassembled WGS sequence"/>
</dbReference>
<reference evidence="1 2" key="1">
    <citation type="submission" date="2015-09" db="EMBL/GenBank/DDBJ databases">
        <title>Host preference determinants of Valsa canker pathogens revealed by comparative genomics.</title>
        <authorList>
            <person name="Yin Z."/>
            <person name="Huang L."/>
        </authorList>
    </citation>
    <scope>NUCLEOTIDE SEQUENCE [LARGE SCALE GENOMIC DNA]</scope>
    <source>
        <strain evidence="1 2">YSFL</strain>
    </source>
</reference>
<comment type="caution">
    <text evidence="1">The sequence shown here is derived from an EMBL/GenBank/DDBJ whole genome shotgun (WGS) entry which is preliminary data.</text>
</comment>
<evidence type="ECO:0000313" key="2">
    <source>
        <dbReference type="Proteomes" id="UP000284375"/>
    </source>
</evidence>
<dbReference type="EMBL" id="LJZO01000009">
    <property type="protein sequence ID" value="ROW00272.1"/>
    <property type="molecule type" value="Genomic_DNA"/>
</dbReference>
<evidence type="ECO:0000313" key="1">
    <source>
        <dbReference type="EMBL" id="ROW00272.1"/>
    </source>
</evidence>
<name>A0A423WA90_CYTCH</name>
<dbReference type="AlphaFoldDB" id="A0A423WA90"/>
<protein>
    <submittedName>
        <fullName evidence="1">Uncharacterized protein</fullName>
    </submittedName>
</protein>
<organism evidence="1 2">
    <name type="scientific">Cytospora chrysosperma</name>
    <name type="common">Cytospora canker fungus</name>
    <name type="synonym">Sphaeria chrysosperma</name>
    <dbReference type="NCBI Taxonomy" id="252740"/>
    <lineage>
        <taxon>Eukaryota</taxon>
        <taxon>Fungi</taxon>
        <taxon>Dikarya</taxon>
        <taxon>Ascomycota</taxon>
        <taxon>Pezizomycotina</taxon>
        <taxon>Sordariomycetes</taxon>
        <taxon>Sordariomycetidae</taxon>
        <taxon>Diaporthales</taxon>
        <taxon>Cytosporaceae</taxon>
        <taxon>Cytospora</taxon>
    </lineage>
</organism>
<keyword evidence="2" id="KW-1185">Reference proteome</keyword>
<sequence length="79" mass="8938">MAAAGEDAFELPPMFMFLLGIRLKLWEACWERWGGSDKECECPLFEAVEAEVEVEVEAEVEVELEVEKEAETEAEEGVK</sequence>
<proteinExistence type="predicted"/>